<dbReference type="Gene3D" id="3.40.1810.10">
    <property type="entry name" value="Transcription factor, MADS-box"/>
    <property type="match status" value="1"/>
</dbReference>
<sequence>MADQGLGGPVEVGAGPGEDPPRKRLRHEDHEHVTAQHIGHGMPHYAAAAYGAPYEGTLEHMLREGDSEAQAHALAQAQAQLQAAHQEQLQQQQQQQPQGGLQNAVSEGVPVQQNPATPGVDPPGFTYRNRSRRKASEKPVGSSQVRQSFSKRKRGIAQKAYQLFKITDAKVFLFCANDKGASWAYATPGFGAALSPAHLKTLRQLANPEADDANKDGEATNTVIMPHPPGAENDPDDRDAYVQDNGYTEDADGNIIGGEGEGNTVPDGWPSHEAVNMQALHTAAVAQMNEHQHQGGYEHVPPVSVAQEMHHNGENLHFIADAAASAAFMGEHQEHAGQQVVHGQEASQHQLQHHDQQGGDYPGSTALGAPMEAPANGVPAIGVPSQFQGHGDGKGHN</sequence>
<dbReference type="SMART" id="SM00432">
    <property type="entry name" value="MADS"/>
    <property type="match status" value="1"/>
</dbReference>
<evidence type="ECO:0000313" key="8">
    <source>
        <dbReference type="EMBL" id="KAK9904325.1"/>
    </source>
</evidence>
<comment type="subcellular location">
    <subcellularLocation>
        <location evidence="1">Nucleus</location>
    </subcellularLocation>
</comment>
<keyword evidence="4" id="KW-0804">Transcription</keyword>
<name>A0ABR2YFY2_9CHLO</name>
<comment type="caution">
    <text evidence="8">The sequence shown here is derived from an EMBL/GenBank/DDBJ whole genome shotgun (WGS) entry which is preliminary data.</text>
</comment>
<keyword evidence="2" id="KW-0805">Transcription regulation</keyword>
<proteinExistence type="predicted"/>
<keyword evidence="5" id="KW-0539">Nucleus</keyword>
<dbReference type="InterPro" id="IPR036879">
    <property type="entry name" value="TF_MADSbox_sf"/>
</dbReference>
<dbReference type="PROSITE" id="PS50066">
    <property type="entry name" value="MADS_BOX_2"/>
    <property type="match status" value="1"/>
</dbReference>
<feature type="region of interest" description="Disordered" evidence="6">
    <location>
        <begin position="1"/>
        <end position="24"/>
    </location>
</feature>
<evidence type="ECO:0000256" key="6">
    <source>
        <dbReference type="SAM" id="MobiDB-lite"/>
    </source>
</evidence>
<protein>
    <recommendedName>
        <fullName evidence="7">MADS-box domain-containing protein</fullName>
    </recommendedName>
</protein>
<dbReference type="InterPro" id="IPR002100">
    <property type="entry name" value="TF_MADSbox"/>
</dbReference>
<evidence type="ECO:0000256" key="3">
    <source>
        <dbReference type="ARBA" id="ARBA00023125"/>
    </source>
</evidence>
<feature type="compositionally biased region" description="Gly residues" evidence="6">
    <location>
        <begin position="1"/>
        <end position="16"/>
    </location>
</feature>
<accession>A0ABR2YFY2</accession>
<evidence type="ECO:0000256" key="5">
    <source>
        <dbReference type="ARBA" id="ARBA00023242"/>
    </source>
</evidence>
<reference evidence="8 9" key="1">
    <citation type="journal article" date="2024" name="Nat. Commun.">
        <title>Phylogenomics reveals the evolutionary origins of lichenization in chlorophyte algae.</title>
        <authorList>
            <person name="Puginier C."/>
            <person name="Libourel C."/>
            <person name="Otte J."/>
            <person name="Skaloud P."/>
            <person name="Haon M."/>
            <person name="Grisel S."/>
            <person name="Petersen M."/>
            <person name="Berrin J.G."/>
            <person name="Delaux P.M."/>
            <person name="Dal Grande F."/>
            <person name="Keller J."/>
        </authorList>
    </citation>
    <scope>NUCLEOTIDE SEQUENCE [LARGE SCALE GENOMIC DNA]</scope>
    <source>
        <strain evidence="8 9">SAG 216-7</strain>
    </source>
</reference>
<evidence type="ECO:0000259" key="7">
    <source>
        <dbReference type="PROSITE" id="PS50066"/>
    </source>
</evidence>
<feature type="region of interest" description="Disordered" evidence="6">
    <location>
        <begin position="332"/>
        <end position="397"/>
    </location>
</feature>
<feature type="compositionally biased region" description="Low complexity" evidence="6">
    <location>
        <begin position="85"/>
        <end position="102"/>
    </location>
</feature>
<evidence type="ECO:0000313" key="9">
    <source>
        <dbReference type="Proteomes" id="UP001491310"/>
    </source>
</evidence>
<feature type="domain" description="MADS-box" evidence="7">
    <location>
        <begin position="130"/>
        <end position="189"/>
    </location>
</feature>
<evidence type="ECO:0000256" key="1">
    <source>
        <dbReference type="ARBA" id="ARBA00004123"/>
    </source>
</evidence>
<evidence type="ECO:0000256" key="4">
    <source>
        <dbReference type="ARBA" id="ARBA00023163"/>
    </source>
</evidence>
<gene>
    <name evidence="8" type="ORF">WJX75_009214</name>
</gene>
<dbReference type="Proteomes" id="UP001491310">
    <property type="component" value="Unassembled WGS sequence"/>
</dbReference>
<evidence type="ECO:0000256" key="2">
    <source>
        <dbReference type="ARBA" id="ARBA00023015"/>
    </source>
</evidence>
<organism evidence="8 9">
    <name type="scientific">Coccomyxa subellipsoidea</name>
    <dbReference type="NCBI Taxonomy" id="248742"/>
    <lineage>
        <taxon>Eukaryota</taxon>
        <taxon>Viridiplantae</taxon>
        <taxon>Chlorophyta</taxon>
        <taxon>core chlorophytes</taxon>
        <taxon>Trebouxiophyceae</taxon>
        <taxon>Trebouxiophyceae incertae sedis</taxon>
        <taxon>Coccomyxaceae</taxon>
        <taxon>Coccomyxa</taxon>
    </lineage>
</organism>
<dbReference type="EMBL" id="JALJOT010000013">
    <property type="protein sequence ID" value="KAK9904325.1"/>
    <property type="molecule type" value="Genomic_DNA"/>
</dbReference>
<keyword evidence="3" id="KW-0238">DNA-binding</keyword>
<feature type="region of interest" description="Disordered" evidence="6">
    <location>
        <begin position="210"/>
        <end position="239"/>
    </location>
</feature>
<feature type="region of interest" description="Disordered" evidence="6">
    <location>
        <begin position="85"/>
        <end position="152"/>
    </location>
</feature>
<dbReference type="SUPFAM" id="SSF55455">
    <property type="entry name" value="SRF-like"/>
    <property type="match status" value="1"/>
</dbReference>
<keyword evidence="9" id="KW-1185">Reference proteome</keyword>